<dbReference type="PROSITE" id="PS50830">
    <property type="entry name" value="TNASE_3"/>
    <property type="match status" value="1"/>
</dbReference>
<keyword evidence="2" id="KW-0255">Endonuclease</keyword>
<organism evidence="2 3">
    <name type="scientific">Neoroseomonas alkaliterrae</name>
    <dbReference type="NCBI Taxonomy" id="1452450"/>
    <lineage>
        <taxon>Bacteria</taxon>
        <taxon>Pseudomonadati</taxon>
        <taxon>Pseudomonadota</taxon>
        <taxon>Alphaproteobacteria</taxon>
        <taxon>Acetobacterales</taxon>
        <taxon>Acetobacteraceae</taxon>
        <taxon>Neoroseomonas</taxon>
    </lineage>
</organism>
<dbReference type="SMART" id="SM00318">
    <property type="entry name" value="SNc"/>
    <property type="match status" value="1"/>
</dbReference>
<dbReference type="PANTHER" id="PTHR12302">
    <property type="entry name" value="EBNA2 BINDING PROTEIN P100"/>
    <property type="match status" value="1"/>
</dbReference>
<dbReference type="Proteomes" id="UP000562254">
    <property type="component" value="Unassembled WGS sequence"/>
</dbReference>
<keyword evidence="2" id="KW-0378">Hydrolase</keyword>
<protein>
    <submittedName>
        <fullName evidence="2">Endonuclease YncB(Thermonuclease family)</fullName>
    </submittedName>
</protein>
<dbReference type="GO" id="GO:0004519">
    <property type="term" value="F:endonuclease activity"/>
    <property type="evidence" value="ECO:0007669"/>
    <property type="project" value="UniProtKB-KW"/>
</dbReference>
<feature type="domain" description="TNase-like" evidence="1">
    <location>
        <begin position="54"/>
        <end position="169"/>
    </location>
</feature>
<gene>
    <name evidence="2" type="ORF">FHS88_001739</name>
</gene>
<reference evidence="2 3" key="1">
    <citation type="submission" date="2020-08" db="EMBL/GenBank/DDBJ databases">
        <title>Genomic Encyclopedia of Type Strains, Phase IV (KMG-IV): sequencing the most valuable type-strain genomes for metagenomic binning, comparative biology and taxonomic classification.</title>
        <authorList>
            <person name="Goeker M."/>
        </authorList>
    </citation>
    <scope>NUCLEOTIDE SEQUENCE [LARGE SCALE GENOMIC DNA]</scope>
    <source>
        <strain evidence="2 3">DSM 25895</strain>
    </source>
</reference>
<dbReference type="AlphaFoldDB" id="A0A840Y6T9"/>
<evidence type="ECO:0000313" key="3">
    <source>
        <dbReference type="Proteomes" id="UP000562254"/>
    </source>
</evidence>
<accession>A0A840Y6T9</accession>
<keyword evidence="3" id="KW-1185">Reference proteome</keyword>
<dbReference type="SUPFAM" id="SSF50199">
    <property type="entry name" value="Staphylococcal nuclease"/>
    <property type="match status" value="1"/>
</dbReference>
<name>A0A840Y6T9_9PROT</name>
<dbReference type="RefSeq" id="WP_184483611.1">
    <property type="nucleotide sequence ID" value="NZ_JAAEDJ010000277.1"/>
</dbReference>
<dbReference type="InterPro" id="IPR035437">
    <property type="entry name" value="SNase_OB-fold_sf"/>
</dbReference>
<dbReference type="EMBL" id="JACIJE010000004">
    <property type="protein sequence ID" value="MBB5689614.1"/>
    <property type="molecule type" value="Genomic_DNA"/>
</dbReference>
<dbReference type="Pfam" id="PF00565">
    <property type="entry name" value="SNase"/>
    <property type="match status" value="1"/>
</dbReference>
<evidence type="ECO:0000313" key="2">
    <source>
        <dbReference type="EMBL" id="MBB5689614.1"/>
    </source>
</evidence>
<dbReference type="InterPro" id="IPR016071">
    <property type="entry name" value="Staphylococal_nuclease_OB-fold"/>
</dbReference>
<proteinExistence type="predicted"/>
<dbReference type="PANTHER" id="PTHR12302:SF26">
    <property type="entry name" value="BLR1266 PROTEIN"/>
    <property type="match status" value="1"/>
</dbReference>
<dbReference type="Gene3D" id="2.40.50.90">
    <property type="match status" value="1"/>
</dbReference>
<keyword evidence="2" id="KW-0540">Nuclease</keyword>
<comment type="caution">
    <text evidence="2">The sequence shown here is derived from an EMBL/GenBank/DDBJ whole genome shotgun (WGS) entry which is preliminary data.</text>
</comment>
<sequence>MAAWFALAGLLAFGLVQCGEVTPWREGTPRLPTVLHGPGSPAPEPAGFTVRVSVVDGDSLSSGARRLRLHGIDAPEAGQSCVRGGRPYDCGAEAAQALARIVGRGMLTCRALDTDRYGREIVRCHDERGVDVAAEMVRQGWAIAFRRFSEEYAGQEAEARAARRGLWAGSFEEPSDWRRRHR</sequence>
<evidence type="ECO:0000259" key="1">
    <source>
        <dbReference type="PROSITE" id="PS50830"/>
    </source>
</evidence>